<dbReference type="InterPro" id="IPR012910">
    <property type="entry name" value="Plug_dom"/>
</dbReference>
<evidence type="ECO:0000256" key="2">
    <source>
        <dbReference type="ARBA" id="ARBA00022448"/>
    </source>
</evidence>
<keyword evidence="3 7" id="KW-1134">Transmembrane beta strand</keyword>
<dbReference type="Proteomes" id="UP000607559">
    <property type="component" value="Unassembled WGS sequence"/>
</dbReference>
<evidence type="ECO:0000256" key="5">
    <source>
        <dbReference type="ARBA" id="ARBA00023136"/>
    </source>
</evidence>
<evidence type="ECO:0000313" key="9">
    <source>
        <dbReference type="EMBL" id="GGB24021.1"/>
    </source>
</evidence>
<dbReference type="Pfam" id="PF07660">
    <property type="entry name" value="STN"/>
    <property type="match status" value="1"/>
</dbReference>
<keyword evidence="6 7" id="KW-0998">Cell outer membrane</keyword>
<accession>A0A8J2UJ35</accession>
<dbReference type="InterPro" id="IPR023997">
    <property type="entry name" value="TonB-dep_OMP_SusC/RagA_CS"/>
</dbReference>
<dbReference type="Gene3D" id="2.60.40.1120">
    <property type="entry name" value="Carboxypeptidase-like, regulatory domain"/>
    <property type="match status" value="1"/>
</dbReference>
<keyword evidence="5 7" id="KW-0472">Membrane</keyword>
<evidence type="ECO:0000256" key="1">
    <source>
        <dbReference type="ARBA" id="ARBA00004571"/>
    </source>
</evidence>
<dbReference type="InterPro" id="IPR036942">
    <property type="entry name" value="Beta-barrel_TonB_sf"/>
</dbReference>
<evidence type="ECO:0000259" key="8">
    <source>
        <dbReference type="SMART" id="SM00965"/>
    </source>
</evidence>
<comment type="caution">
    <text evidence="9">The sequence shown here is derived from an EMBL/GenBank/DDBJ whole genome shotgun (WGS) entry which is preliminary data.</text>
</comment>
<dbReference type="InterPro" id="IPR008969">
    <property type="entry name" value="CarboxyPept-like_regulatory"/>
</dbReference>
<proteinExistence type="inferred from homology"/>
<evidence type="ECO:0000256" key="7">
    <source>
        <dbReference type="PROSITE-ProRule" id="PRU01360"/>
    </source>
</evidence>
<dbReference type="Pfam" id="PF07715">
    <property type="entry name" value="Plug"/>
    <property type="match status" value="1"/>
</dbReference>
<dbReference type="SUPFAM" id="SSF49464">
    <property type="entry name" value="Carboxypeptidase regulatory domain-like"/>
    <property type="match status" value="1"/>
</dbReference>
<reference evidence="9" key="1">
    <citation type="journal article" date="2014" name="Int. J. Syst. Evol. Microbiol.">
        <title>Complete genome sequence of Corynebacterium casei LMG S-19264T (=DSM 44701T), isolated from a smear-ripened cheese.</title>
        <authorList>
            <consortium name="US DOE Joint Genome Institute (JGI-PGF)"/>
            <person name="Walter F."/>
            <person name="Albersmeier A."/>
            <person name="Kalinowski J."/>
            <person name="Ruckert C."/>
        </authorList>
    </citation>
    <scope>NUCLEOTIDE SEQUENCE</scope>
    <source>
        <strain evidence="9">CGMCC 1.15448</strain>
    </source>
</reference>
<evidence type="ECO:0000256" key="6">
    <source>
        <dbReference type="ARBA" id="ARBA00023237"/>
    </source>
</evidence>
<keyword evidence="4 7" id="KW-0812">Transmembrane</keyword>
<evidence type="ECO:0000313" key="10">
    <source>
        <dbReference type="Proteomes" id="UP000607559"/>
    </source>
</evidence>
<evidence type="ECO:0000256" key="4">
    <source>
        <dbReference type="ARBA" id="ARBA00022692"/>
    </source>
</evidence>
<comment type="subcellular location">
    <subcellularLocation>
        <location evidence="1 7">Cell outer membrane</location>
        <topology evidence="1 7">Multi-pass membrane protein</topology>
    </subcellularLocation>
</comment>
<dbReference type="NCBIfam" id="TIGR04056">
    <property type="entry name" value="OMP_RagA_SusC"/>
    <property type="match status" value="1"/>
</dbReference>
<dbReference type="SUPFAM" id="SSF56935">
    <property type="entry name" value="Porins"/>
    <property type="match status" value="1"/>
</dbReference>
<dbReference type="Pfam" id="PF13715">
    <property type="entry name" value="CarbopepD_reg_2"/>
    <property type="match status" value="1"/>
</dbReference>
<protein>
    <submittedName>
        <fullName evidence="9">SusC/RagA family TonB-linked outer membrane protein</fullName>
    </submittedName>
</protein>
<evidence type="ECO:0000256" key="3">
    <source>
        <dbReference type="ARBA" id="ARBA00022452"/>
    </source>
</evidence>
<dbReference type="InterPro" id="IPR037066">
    <property type="entry name" value="Plug_dom_sf"/>
</dbReference>
<dbReference type="Gene3D" id="2.40.170.20">
    <property type="entry name" value="TonB-dependent receptor, beta-barrel domain"/>
    <property type="match status" value="1"/>
</dbReference>
<dbReference type="InterPro" id="IPR011662">
    <property type="entry name" value="Secretin/TonB_short_N"/>
</dbReference>
<gene>
    <name evidence="9" type="ORF">GCM10011511_54900</name>
</gene>
<dbReference type="Gene3D" id="3.55.50.30">
    <property type="match status" value="1"/>
</dbReference>
<dbReference type="Gene3D" id="2.170.130.10">
    <property type="entry name" value="TonB-dependent receptor, plug domain"/>
    <property type="match status" value="1"/>
</dbReference>
<dbReference type="NCBIfam" id="TIGR04057">
    <property type="entry name" value="SusC_RagA_signa"/>
    <property type="match status" value="1"/>
</dbReference>
<dbReference type="EMBL" id="BMJC01000007">
    <property type="protein sequence ID" value="GGB24021.1"/>
    <property type="molecule type" value="Genomic_DNA"/>
</dbReference>
<feature type="domain" description="Secretin/TonB short N-terminal" evidence="8">
    <location>
        <begin position="71"/>
        <end position="121"/>
    </location>
</feature>
<keyword evidence="2 7" id="KW-0813">Transport</keyword>
<dbReference type="SMART" id="SM00965">
    <property type="entry name" value="STN"/>
    <property type="match status" value="1"/>
</dbReference>
<reference evidence="9" key="2">
    <citation type="submission" date="2020-09" db="EMBL/GenBank/DDBJ databases">
        <authorList>
            <person name="Sun Q."/>
            <person name="Zhou Y."/>
        </authorList>
    </citation>
    <scope>NUCLEOTIDE SEQUENCE</scope>
    <source>
        <strain evidence="9">CGMCC 1.15448</strain>
    </source>
</reference>
<keyword evidence="10" id="KW-1185">Reference proteome</keyword>
<comment type="similarity">
    <text evidence="7">Belongs to the TonB-dependent receptor family.</text>
</comment>
<dbReference type="InterPro" id="IPR039426">
    <property type="entry name" value="TonB-dep_rcpt-like"/>
</dbReference>
<dbReference type="GO" id="GO:0009279">
    <property type="term" value="C:cell outer membrane"/>
    <property type="evidence" value="ECO:0007669"/>
    <property type="project" value="UniProtKB-SubCell"/>
</dbReference>
<dbReference type="PROSITE" id="PS52016">
    <property type="entry name" value="TONB_DEPENDENT_REC_3"/>
    <property type="match status" value="1"/>
</dbReference>
<name>A0A8J2UJ35_9BACT</name>
<dbReference type="AlphaFoldDB" id="A0A8J2UJ35"/>
<dbReference type="InterPro" id="IPR023996">
    <property type="entry name" value="TonB-dep_OMP_SusC/RagA"/>
</dbReference>
<sequence length="1128" mass="124188">MEISISGAGLLCAIPKLIPQHLRRVIKLIVLLLTAVCINVSAHSFSQKVSFSGKNVPLTAVFASIEKQTGLSFFFNYQLIRDQVVTANFRNLPLEEALGEVLKGKSLDFYEAGKTVFIVRRLTSAAHDTSVGQTLASRQLNLKGTVTNQQGSPLEGASITLKHEIKGTITDEKGMFELKNIKSDAILEVSFTGYKQQEIRVNGNSFIAIQLSIADSKLDEAQVIAYGNTTQRLSTGDVTNVSSAVIEKQPVNNPLLALEGRVPGLFITQANGLPGSAITIQIQGQNSIQNGNDPFYVIDGVPYNSELLPNWSATNGPLGASTSRGASLAWGGNPFTYINPSDIESISVLKDADATAIYGTRAANGAIIITTKKGRAGETKLDINFQQGWGHVPRKLNLLTTPQYLEMRHEALSNDGLTPSLSNGDYDLLAWDTTRNTDWQKKLIGGSAAYTHANATISGGNSNTQFLVGGTYHRETNVFPGSFADQKGSLHFNINNVSTNQKFHLQLSGNYLVDYNQLPTVDLTASAITLPPDAPPLYNKDGSLNWMTNASGVSTFYSNPVAYTYETYLNKATNLVGNALLSYQLSKGLIIRSSFGYNNMQINETVTFPLTSVIPFLQPYIPRVGYFTNNNTKSWIIEPQLNYQMVIGKGNLEVLGGATFQQNNNNGQQLLGAGYNSDLVISDIGSAAQVSVQSSLATVYKYEALFGRIMYNWDDKYLINLTGRRDGTSRFGPANRFHDFGAVGIGWVFSNESLIRDNISFLSFGKLRGSYGTTGSDQIGDYQFLSQYRLAPAQVPYQGATGLQPSGLSNSYLQWEETKKEEVGLDLGFFKDAVLLNATYFKNQSSNQLLPYKLPVITGFATITRNFPATVQNTGYEFSLNTINIKHRDFSWTTHVNLTFPRNKLVAFPNLASSSYAKTLIVGKPITIVQAYHYLGVNDTTGIYEFNSLKGIPVNTPVNGMDNYLALNVDPTLYGGFSNTFRYKTLSLDIFFQFVRQKGHNYYFGSGEPGVSNNNEPAWTINRWQIQGDVRPIQKFNSNYSIFGPWIDASFSDRAYTDASYIRLKNLALSWSFPPQWNKKAHLQNTRIFIQGQNLFTITHYVGLDPETLSSTTLPPLRTIVAGVQLSL</sequence>
<dbReference type="RefSeq" id="WP_188937849.1">
    <property type="nucleotide sequence ID" value="NZ_BMJC01000007.1"/>
</dbReference>
<organism evidence="9 10">
    <name type="scientific">Puia dinghuensis</name>
    <dbReference type="NCBI Taxonomy" id="1792502"/>
    <lineage>
        <taxon>Bacteria</taxon>
        <taxon>Pseudomonadati</taxon>
        <taxon>Bacteroidota</taxon>
        <taxon>Chitinophagia</taxon>
        <taxon>Chitinophagales</taxon>
        <taxon>Chitinophagaceae</taxon>
        <taxon>Puia</taxon>
    </lineage>
</organism>